<reference evidence="1" key="1">
    <citation type="submission" date="2016-01" db="EMBL/GenBank/DDBJ databases">
        <authorList>
            <person name="Peeters C."/>
        </authorList>
    </citation>
    <scope>NUCLEOTIDE SEQUENCE [LARGE SCALE GENOMIC DNA]</scope>
    <source>
        <strain evidence="1">LMG 29317</strain>
    </source>
</reference>
<dbReference type="InterPro" id="IPR036291">
    <property type="entry name" value="NAD(P)-bd_dom_sf"/>
</dbReference>
<dbReference type="Proteomes" id="UP000055019">
    <property type="component" value="Unassembled WGS sequence"/>
</dbReference>
<sequence>MDHGRDGERVNAVCPGLTETDLTQYMPGDEKLMAKFRERFRSDERRSLTITRR</sequence>
<evidence type="ECO:0008006" key="3">
    <source>
        <dbReference type="Google" id="ProtNLM"/>
    </source>
</evidence>
<name>A0A158L5E7_9BURK</name>
<accession>A0A158L5E7</accession>
<protein>
    <recommendedName>
        <fullName evidence="3">Short-chain dehydrogenase/reductase SDR</fullName>
    </recommendedName>
</protein>
<dbReference type="EMBL" id="FCOM02000119">
    <property type="protein sequence ID" value="SAL88229.1"/>
    <property type="molecule type" value="Genomic_DNA"/>
</dbReference>
<proteinExistence type="predicted"/>
<comment type="caution">
    <text evidence="1">The sequence shown here is derived from an EMBL/GenBank/DDBJ whole genome shotgun (WGS) entry which is preliminary data.</text>
</comment>
<dbReference type="Gene3D" id="3.40.50.720">
    <property type="entry name" value="NAD(P)-binding Rossmann-like Domain"/>
    <property type="match status" value="1"/>
</dbReference>
<gene>
    <name evidence="1" type="ORF">AWB74_08462</name>
</gene>
<dbReference type="SUPFAM" id="SSF51735">
    <property type="entry name" value="NAD(P)-binding Rossmann-fold domains"/>
    <property type="match status" value="1"/>
</dbReference>
<keyword evidence="2" id="KW-1185">Reference proteome</keyword>
<evidence type="ECO:0000313" key="1">
    <source>
        <dbReference type="EMBL" id="SAL88229.1"/>
    </source>
</evidence>
<evidence type="ECO:0000313" key="2">
    <source>
        <dbReference type="Proteomes" id="UP000055019"/>
    </source>
</evidence>
<dbReference type="AlphaFoldDB" id="A0A158L5E7"/>
<organism evidence="1 2">
    <name type="scientific">Caballeronia arvi</name>
    <dbReference type="NCBI Taxonomy" id="1777135"/>
    <lineage>
        <taxon>Bacteria</taxon>
        <taxon>Pseudomonadati</taxon>
        <taxon>Pseudomonadota</taxon>
        <taxon>Betaproteobacteria</taxon>
        <taxon>Burkholderiales</taxon>
        <taxon>Burkholderiaceae</taxon>
        <taxon>Caballeronia</taxon>
    </lineage>
</organism>